<reference evidence="3 4" key="1">
    <citation type="submission" date="2021-04" db="EMBL/GenBank/DDBJ databases">
        <title>Genome analysis of Polyangium sp.</title>
        <authorList>
            <person name="Li Y."/>
            <person name="Wang J."/>
        </authorList>
    </citation>
    <scope>NUCLEOTIDE SEQUENCE [LARGE SCALE GENOMIC DNA]</scope>
    <source>
        <strain evidence="3 4">SDU14</strain>
    </source>
</reference>
<accession>A0A9X3XCN5</accession>
<dbReference type="Pfam" id="PF00376">
    <property type="entry name" value="MerR"/>
    <property type="match status" value="1"/>
</dbReference>
<protein>
    <submittedName>
        <fullName evidence="3">MerR family transcriptional regulator</fullName>
    </submittedName>
</protein>
<organism evidence="3 4">
    <name type="scientific">Polyangium jinanense</name>
    <dbReference type="NCBI Taxonomy" id="2829994"/>
    <lineage>
        <taxon>Bacteria</taxon>
        <taxon>Pseudomonadati</taxon>
        <taxon>Myxococcota</taxon>
        <taxon>Polyangia</taxon>
        <taxon>Polyangiales</taxon>
        <taxon>Polyangiaceae</taxon>
        <taxon>Polyangium</taxon>
    </lineage>
</organism>
<dbReference type="EMBL" id="JAGTJJ010000068">
    <property type="protein sequence ID" value="MDC3988239.1"/>
    <property type="molecule type" value="Genomic_DNA"/>
</dbReference>
<keyword evidence="1" id="KW-0238">DNA-binding</keyword>
<evidence type="ECO:0000313" key="3">
    <source>
        <dbReference type="EMBL" id="MDC3988239.1"/>
    </source>
</evidence>
<dbReference type="Gene3D" id="1.10.1660.10">
    <property type="match status" value="1"/>
</dbReference>
<dbReference type="PRINTS" id="PR00040">
    <property type="entry name" value="HTHMERR"/>
</dbReference>
<dbReference type="InterPro" id="IPR009061">
    <property type="entry name" value="DNA-bd_dom_put_sf"/>
</dbReference>
<feature type="domain" description="HTH merR-type" evidence="2">
    <location>
        <begin position="6"/>
        <end position="73"/>
    </location>
</feature>
<dbReference type="InterPro" id="IPR000551">
    <property type="entry name" value="MerR-type_HTH_dom"/>
</dbReference>
<dbReference type="CDD" id="cd00592">
    <property type="entry name" value="HTH_MerR-like"/>
    <property type="match status" value="1"/>
</dbReference>
<proteinExistence type="predicted"/>
<dbReference type="RefSeq" id="WP_272427756.1">
    <property type="nucleotide sequence ID" value="NZ_JAGTJJ010000068.1"/>
</dbReference>
<dbReference type="InterPro" id="IPR047057">
    <property type="entry name" value="MerR_fam"/>
</dbReference>
<evidence type="ECO:0000313" key="4">
    <source>
        <dbReference type="Proteomes" id="UP001151081"/>
    </source>
</evidence>
<dbReference type="GO" id="GO:0003677">
    <property type="term" value="F:DNA binding"/>
    <property type="evidence" value="ECO:0007669"/>
    <property type="project" value="UniProtKB-KW"/>
</dbReference>
<dbReference type="PANTHER" id="PTHR30204:SF93">
    <property type="entry name" value="HTH MERR-TYPE DOMAIN-CONTAINING PROTEIN"/>
    <property type="match status" value="1"/>
</dbReference>
<dbReference type="AlphaFoldDB" id="A0A9X3XCN5"/>
<dbReference type="SUPFAM" id="SSF46955">
    <property type="entry name" value="Putative DNA-binding domain"/>
    <property type="match status" value="1"/>
</dbReference>
<dbReference type="PROSITE" id="PS50937">
    <property type="entry name" value="HTH_MERR_2"/>
    <property type="match status" value="1"/>
</dbReference>
<dbReference type="Proteomes" id="UP001151081">
    <property type="component" value="Unassembled WGS sequence"/>
</dbReference>
<dbReference type="PANTHER" id="PTHR30204">
    <property type="entry name" value="REDOX-CYCLING DRUG-SENSING TRANSCRIPTIONAL ACTIVATOR SOXR"/>
    <property type="match status" value="1"/>
</dbReference>
<gene>
    <name evidence="3" type="ORF">KEG57_47665</name>
</gene>
<name>A0A9X3XCN5_9BACT</name>
<dbReference type="GO" id="GO:0003700">
    <property type="term" value="F:DNA-binding transcription factor activity"/>
    <property type="evidence" value="ECO:0007669"/>
    <property type="project" value="InterPro"/>
</dbReference>
<sequence>MSKGVTISQAAAFAGVTVKTVRHYHKHGLVDEPRRDSSGYRRYGSAELLRLVQVRTLAAAGVPLAEIGPMLDADAEPFAAALADVQRRLTERIEDLIARRDMLHRLADGDGVLLPDRARAFLDRLPDFGLSAENIADIRDGLVLARALVPEGFDNYLTEVERALGDTKFVELSKRSWEAAAWAPDDPRIEELANATVAHFLENPGLLAILTSLQGRGEDADARYGMISRYGKDRALAWARLTKLVEKKLRSAGVPIPNQ</sequence>
<comment type="caution">
    <text evidence="3">The sequence shown here is derived from an EMBL/GenBank/DDBJ whole genome shotgun (WGS) entry which is preliminary data.</text>
</comment>
<evidence type="ECO:0000259" key="2">
    <source>
        <dbReference type="PROSITE" id="PS50937"/>
    </source>
</evidence>
<evidence type="ECO:0000256" key="1">
    <source>
        <dbReference type="ARBA" id="ARBA00023125"/>
    </source>
</evidence>
<keyword evidence="4" id="KW-1185">Reference proteome</keyword>
<dbReference type="SMART" id="SM00422">
    <property type="entry name" value="HTH_MERR"/>
    <property type="match status" value="1"/>
</dbReference>